<dbReference type="Proteomes" id="UP000036908">
    <property type="component" value="Unassembled WGS sequence"/>
</dbReference>
<proteinExistence type="inferred from homology"/>
<feature type="transmembrane region" description="Helical" evidence="2">
    <location>
        <begin position="108"/>
        <end position="128"/>
    </location>
</feature>
<dbReference type="InterPro" id="IPR051203">
    <property type="entry name" value="Polysaccharide_Synthase-Rel"/>
</dbReference>
<evidence type="ECO:0000259" key="3">
    <source>
        <dbReference type="Pfam" id="PF02719"/>
    </source>
</evidence>
<evidence type="ECO:0000313" key="4">
    <source>
        <dbReference type="EMBL" id="KOF03288.1"/>
    </source>
</evidence>
<feature type="transmembrane region" description="Helical" evidence="2">
    <location>
        <begin position="82"/>
        <end position="102"/>
    </location>
</feature>
<feature type="transmembrane region" description="Helical" evidence="2">
    <location>
        <begin position="12"/>
        <end position="34"/>
    </location>
</feature>
<dbReference type="AlphaFoldDB" id="A0A0L8ALD9"/>
<dbReference type="RefSeq" id="WP_053223238.1">
    <property type="nucleotide sequence ID" value="NZ_JSVA01000008.1"/>
</dbReference>
<dbReference type="InterPro" id="IPR036291">
    <property type="entry name" value="NAD(P)-bd_dom_sf"/>
</dbReference>
<evidence type="ECO:0000313" key="5">
    <source>
        <dbReference type="Proteomes" id="UP000036908"/>
    </source>
</evidence>
<keyword evidence="2" id="KW-0472">Membrane</keyword>
<dbReference type="SUPFAM" id="SSF51735">
    <property type="entry name" value="NAD(P)-binding Rossmann-fold domains"/>
    <property type="match status" value="2"/>
</dbReference>
<dbReference type="PATRIC" id="fig|1566026.4.peg.3498"/>
<dbReference type="EMBL" id="JSVA01000008">
    <property type="protein sequence ID" value="KOF03288.1"/>
    <property type="molecule type" value="Genomic_DNA"/>
</dbReference>
<dbReference type="InterPro" id="IPR003869">
    <property type="entry name" value="Polysac_CapD-like"/>
</dbReference>
<dbReference type="CDD" id="cd05237">
    <property type="entry name" value="UDP_invert_4-6DH_SDR_e"/>
    <property type="match status" value="1"/>
</dbReference>
<protein>
    <submittedName>
        <fullName evidence="4">Polysaccharide biosynthesis protein</fullName>
    </submittedName>
</protein>
<keyword evidence="2" id="KW-1133">Transmembrane helix</keyword>
<organism evidence="4 5">
    <name type="scientific">Roseivirga seohaensis subsp. aquiponti</name>
    <dbReference type="NCBI Taxonomy" id="1566026"/>
    <lineage>
        <taxon>Bacteria</taxon>
        <taxon>Pseudomonadati</taxon>
        <taxon>Bacteroidota</taxon>
        <taxon>Cytophagia</taxon>
        <taxon>Cytophagales</taxon>
        <taxon>Roseivirgaceae</taxon>
        <taxon>Roseivirga</taxon>
    </lineage>
</organism>
<comment type="similarity">
    <text evidence="1">Belongs to the polysaccharide synthase family.</text>
</comment>
<evidence type="ECO:0000256" key="2">
    <source>
        <dbReference type="SAM" id="Phobius"/>
    </source>
</evidence>
<feature type="transmembrane region" description="Helical" evidence="2">
    <location>
        <begin position="46"/>
        <end position="70"/>
    </location>
</feature>
<name>A0A0L8ALD9_9BACT</name>
<keyword evidence="2" id="KW-0812">Transmembrane</keyword>
<dbReference type="Gene3D" id="3.40.50.720">
    <property type="entry name" value="NAD(P)-binding Rossmann-like Domain"/>
    <property type="match status" value="2"/>
</dbReference>
<sequence length="634" mass="70654">MKRSISTLNVLPRWIIVLIDLVIYSLSALVGYLLRLNFNVENLYAYNFLQGIIIFTLAGLISSLVTRSFAGIIRYTGIQDTLRVLYASLLTLAIALGINSISENAIPYSIAAIAFFVSVVALTSYRLLVKELFSFYRTIPKVSKKIVIFGAGQSGMITKQLLDNDTSTNVKVIGFLEDNPRKIGNVLSGVRIYSARNDFEKVVIKNNPSELIIATTSMSLDRKNELVDQCLEFGIKVSTVPSADQWIGGEFGIDQIHEVKIEDLLGRNPISLKNKFVNQELSGRSILITGAAGSIGSELVRQIVRYNPAKLILLDQSESGLFEIENEIRELRSLGESLVCYVADVTNRERVRRLFSQYKPEFVFHAAAYKHVPMMEINVPEAIECNLLGTRNLADLSVEYDVRKFVMISTDKAVNPTSVMGATKRAAEIYVQSLNNLLSEIEADSPTRFITTRFGNVLGSNGSVIPIFKKQIQKGGPITVTHPDITRYFMTIPEACSLVLEAGVMGNGGEIFVFDMGKSIKIVDLAKRMIQLSGLKEGKDIDIVFSGLRPGEKLYEELLDDKENTMSTHHPKIMIAKVRSLDFSKVKSHYSDLEGLIYSSPSSGDDIDMKMVKVLKSLIQEYRSKESKFTMLDR</sequence>
<dbReference type="PANTHER" id="PTHR43318">
    <property type="entry name" value="UDP-N-ACETYLGLUCOSAMINE 4,6-DEHYDRATASE"/>
    <property type="match status" value="1"/>
</dbReference>
<dbReference type="PANTHER" id="PTHR43318:SF1">
    <property type="entry name" value="POLYSACCHARIDE BIOSYNTHESIS PROTEIN EPSC-RELATED"/>
    <property type="match status" value="1"/>
</dbReference>
<gene>
    <name evidence="4" type="ORF">OB69_08320</name>
</gene>
<dbReference type="Pfam" id="PF02719">
    <property type="entry name" value="Polysacc_synt_2"/>
    <property type="match status" value="1"/>
</dbReference>
<feature type="domain" description="Polysaccharide biosynthesis protein CapD-like" evidence="3">
    <location>
        <begin position="286"/>
        <end position="577"/>
    </location>
</feature>
<evidence type="ECO:0000256" key="1">
    <source>
        <dbReference type="ARBA" id="ARBA00007430"/>
    </source>
</evidence>
<comment type="caution">
    <text evidence="4">The sequence shown here is derived from an EMBL/GenBank/DDBJ whole genome shotgun (WGS) entry which is preliminary data.</text>
</comment>
<dbReference type="OrthoDB" id="9803111at2"/>
<keyword evidence="5" id="KW-1185">Reference proteome</keyword>
<reference evidence="5" key="1">
    <citation type="submission" date="2014-11" db="EMBL/GenBank/DDBJ databases">
        <title>Genome sequencing of Roseivirga sp. D-25.</title>
        <authorList>
            <person name="Selvaratnam C."/>
            <person name="Thevarajoo S."/>
            <person name="Goh K.M."/>
            <person name="Eee R."/>
            <person name="Chan K.-G."/>
            <person name="Chong C.S."/>
        </authorList>
    </citation>
    <scope>NUCLEOTIDE SEQUENCE [LARGE SCALE GENOMIC DNA]</scope>
    <source>
        <strain evidence="5">D-25</strain>
    </source>
</reference>
<accession>A0A0L8ALD9</accession>